<dbReference type="Gene3D" id="3.40.50.1820">
    <property type="entry name" value="alpha/beta hydrolase"/>
    <property type="match status" value="1"/>
</dbReference>
<dbReference type="Proteomes" id="UP001218188">
    <property type="component" value="Unassembled WGS sequence"/>
</dbReference>
<accession>A0AAD6STX9</accession>
<dbReference type="EMBL" id="JARJCM010000079">
    <property type="protein sequence ID" value="KAJ7031707.1"/>
    <property type="molecule type" value="Genomic_DNA"/>
</dbReference>
<keyword evidence="2" id="KW-0378">Hydrolase</keyword>
<feature type="domain" description="AB hydrolase-1" evidence="1">
    <location>
        <begin position="27"/>
        <end position="201"/>
    </location>
</feature>
<organism evidence="2 3">
    <name type="scientific">Mycena alexandri</name>
    <dbReference type="NCBI Taxonomy" id="1745969"/>
    <lineage>
        <taxon>Eukaryota</taxon>
        <taxon>Fungi</taxon>
        <taxon>Dikarya</taxon>
        <taxon>Basidiomycota</taxon>
        <taxon>Agaricomycotina</taxon>
        <taxon>Agaricomycetes</taxon>
        <taxon>Agaricomycetidae</taxon>
        <taxon>Agaricales</taxon>
        <taxon>Marasmiineae</taxon>
        <taxon>Mycenaceae</taxon>
        <taxon>Mycena</taxon>
    </lineage>
</organism>
<name>A0AAD6STX9_9AGAR</name>
<dbReference type="SUPFAM" id="SSF53474">
    <property type="entry name" value="alpha/beta-Hydrolases"/>
    <property type="match status" value="1"/>
</dbReference>
<evidence type="ECO:0000313" key="2">
    <source>
        <dbReference type="EMBL" id="KAJ7031707.1"/>
    </source>
</evidence>
<dbReference type="InterPro" id="IPR000073">
    <property type="entry name" value="AB_hydrolase_1"/>
</dbReference>
<evidence type="ECO:0000313" key="3">
    <source>
        <dbReference type="Proteomes" id="UP001218188"/>
    </source>
</evidence>
<evidence type="ECO:0000259" key="1">
    <source>
        <dbReference type="Pfam" id="PF12697"/>
    </source>
</evidence>
<dbReference type="GO" id="GO:0016787">
    <property type="term" value="F:hydrolase activity"/>
    <property type="evidence" value="ECO:0007669"/>
    <property type="project" value="UniProtKB-KW"/>
</dbReference>
<comment type="caution">
    <text evidence="2">The sequence shown here is derived from an EMBL/GenBank/DDBJ whole genome shotgun (WGS) entry which is preliminary data.</text>
</comment>
<proteinExistence type="predicted"/>
<keyword evidence="3" id="KW-1185">Reference proteome</keyword>
<sequence>MPGCLLKMSAKRYRTPESSRNSTGLSLLFTHCVGGRESFTFSEPVIQRILELRHLEVHEAWAFDWQNHGDSVVLNHEILNSTPSPAFEWSEAIAAFISSPHMRGRRILPVGHSAGAGTMVLTARNKPLRDIPYAALVLIEPTVIPRELFYLSVEDRVQTMEFVVTATTSRRERWRSREDAHSWLGRRIPWDSWDVRVLRTLIEHGLVDTSDGGVVIKCDRRQEALCYPDVEPHFTAAQELGRISGTIPVHFIWGDESPLVYAPFPHVRWK</sequence>
<dbReference type="Pfam" id="PF12697">
    <property type="entry name" value="Abhydrolase_6"/>
    <property type="match status" value="1"/>
</dbReference>
<gene>
    <name evidence="2" type="ORF">C8F04DRAFT_959864</name>
</gene>
<dbReference type="InterPro" id="IPR029058">
    <property type="entry name" value="AB_hydrolase_fold"/>
</dbReference>
<protein>
    <submittedName>
        <fullName evidence="2">Alpha/beta hydrolase fold-1</fullName>
    </submittedName>
</protein>
<reference evidence="2" key="1">
    <citation type="submission" date="2023-03" db="EMBL/GenBank/DDBJ databases">
        <title>Massive genome expansion in bonnet fungi (Mycena s.s.) driven by repeated elements and novel gene families across ecological guilds.</title>
        <authorList>
            <consortium name="Lawrence Berkeley National Laboratory"/>
            <person name="Harder C.B."/>
            <person name="Miyauchi S."/>
            <person name="Viragh M."/>
            <person name="Kuo A."/>
            <person name="Thoen E."/>
            <person name="Andreopoulos B."/>
            <person name="Lu D."/>
            <person name="Skrede I."/>
            <person name="Drula E."/>
            <person name="Henrissat B."/>
            <person name="Morin E."/>
            <person name="Kohler A."/>
            <person name="Barry K."/>
            <person name="LaButti K."/>
            <person name="Morin E."/>
            <person name="Salamov A."/>
            <person name="Lipzen A."/>
            <person name="Mereny Z."/>
            <person name="Hegedus B."/>
            <person name="Baldrian P."/>
            <person name="Stursova M."/>
            <person name="Weitz H."/>
            <person name="Taylor A."/>
            <person name="Grigoriev I.V."/>
            <person name="Nagy L.G."/>
            <person name="Martin F."/>
            <person name="Kauserud H."/>
        </authorList>
    </citation>
    <scope>NUCLEOTIDE SEQUENCE</scope>
    <source>
        <strain evidence="2">CBHHK200</strain>
    </source>
</reference>
<dbReference type="AlphaFoldDB" id="A0AAD6STX9"/>